<dbReference type="Pfam" id="PF00565">
    <property type="entry name" value="SNase"/>
    <property type="match status" value="1"/>
</dbReference>
<dbReference type="InterPro" id="IPR016071">
    <property type="entry name" value="Staphylococal_nuclease_OB-fold"/>
</dbReference>
<feature type="domain" description="TNase-like" evidence="1">
    <location>
        <begin position="23"/>
        <end position="154"/>
    </location>
</feature>
<name>A0A7R6P6S8_9GAMM</name>
<sequence length="245" mass="27152">MSAFFVSAISVVQASDSCMSSIKKVKVSVRYVYDGDTLQLSDRRRVRLVGINTPELKSGPSWSRVIAQQAAAVLKHWVSLHKEEIYLQVEREAHDSYGRVLGYIVGSNGAGPDIELLEKGLAYSVAVAPNVQKQKCHWLIEKKARSAGVGVWAHEPVRASKFGKKHLGFAVLQGKVTRQFRFKTADALVLDDKVVVMLRNTSRLVSLSGRNVQVRGWAQAKAFKRDGFNAAFTVYLNHASNIEVL</sequence>
<keyword evidence="3" id="KW-1185">Reference proteome</keyword>
<organism evidence="2 3">
    <name type="scientific">Neptunomonas japonica JAMM 1380</name>
    <dbReference type="NCBI Taxonomy" id="1441457"/>
    <lineage>
        <taxon>Bacteria</taxon>
        <taxon>Pseudomonadati</taxon>
        <taxon>Pseudomonadota</taxon>
        <taxon>Gammaproteobacteria</taxon>
        <taxon>Oceanospirillales</taxon>
        <taxon>Oceanospirillaceae</taxon>
        <taxon>Neptunomonas</taxon>
    </lineage>
</organism>
<dbReference type="SUPFAM" id="SSF50199">
    <property type="entry name" value="Staphylococcal nuclease"/>
    <property type="match status" value="1"/>
</dbReference>
<gene>
    <name evidence="2" type="ORF">NEJAP_0351</name>
</gene>
<dbReference type="Proteomes" id="UP000595332">
    <property type="component" value="Chromosome"/>
</dbReference>
<evidence type="ECO:0000313" key="2">
    <source>
        <dbReference type="EMBL" id="BBB28309.1"/>
    </source>
</evidence>
<proteinExistence type="predicted"/>
<dbReference type="EMBL" id="AP014546">
    <property type="protein sequence ID" value="BBB28309.1"/>
    <property type="molecule type" value="Genomic_DNA"/>
</dbReference>
<dbReference type="Gene3D" id="2.40.50.90">
    <property type="match status" value="1"/>
</dbReference>
<evidence type="ECO:0000259" key="1">
    <source>
        <dbReference type="PROSITE" id="PS50830"/>
    </source>
</evidence>
<dbReference type="RefSeq" id="WP_201349026.1">
    <property type="nucleotide sequence ID" value="NZ_AP014546.1"/>
</dbReference>
<reference evidence="2 3" key="1">
    <citation type="journal article" date="2008" name="Int. J. Syst. Evol. Microbiol.">
        <title>Neptunomonas japonica sp. nov., an Osedax japonicus symbiont-like bacterium isolated from sediment adjacent to sperm whale carcasses off Kagoshima, Japan.</title>
        <authorList>
            <person name="Miyazaki M."/>
            <person name="Nogi Y."/>
            <person name="Fujiwara Y."/>
            <person name="Kawato M."/>
            <person name="Kubokawa K."/>
            <person name="Horikoshi K."/>
        </authorList>
    </citation>
    <scope>NUCLEOTIDE SEQUENCE [LARGE SCALE GENOMIC DNA]</scope>
    <source>
        <strain evidence="2 3">JAMM 1380</strain>
    </source>
</reference>
<evidence type="ECO:0000313" key="3">
    <source>
        <dbReference type="Proteomes" id="UP000595332"/>
    </source>
</evidence>
<dbReference type="AlphaFoldDB" id="A0A7R6P6S8"/>
<dbReference type="PROSITE" id="PS50830">
    <property type="entry name" value="TNASE_3"/>
    <property type="match status" value="1"/>
</dbReference>
<protein>
    <submittedName>
        <fullName evidence="2">Nuclease</fullName>
    </submittedName>
</protein>
<dbReference type="InterPro" id="IPR035437">
    <property type="entry name" value="SNase_OB-fold_sf"/>
</dbReference>
<accession>A0A7R6P6S8</accession>
<dbReference type="SMART" id="SM00318">
    <property type="entry name" value="SNc"/>
    <property type="match status" value="1"/>
</dbReference>
<dbReference type="KEGG" id="njp:NEJAP_0351"/>